<evidence type="ECO:0000256" key="8">
    <source>
        <dbReference type="SAM" id="Phobius"/>
    </source>
</evidence>
<organism evidence="9 10">
    <name type="scientific">Temnothorax curvispinosus</name>
    <dbReference type="NCBI Taxonomy" id="300111"/>
    <lineage>
        <taxon>Eukaryota</taxon>
        <taxon>Metazoa</taxon>
        <taxon>Ecdysozoa</taxon>
        <taxon>Arthropoda</taxon>
        <taxon>Hexapoda</taxon>
        <taxon>Insecta</taxon>
        <taxon>Pterygota</taxon>
        <taxon>Neoptera</taxon>
        <taxon>Endopterygota</taxon>
        <taxon>Hymenoptera</taxon>
        <taxon>Apocrita</taxon>
        <taxon>Aculeata</taxon>
        <taxon>Formicoidea</taxon>
        <taxon>Formicidae</taxon>
        <taxon>Myrmicinae</taxon>
        <taxon>Temnothorax</taxon>
    </lineage>
</organism>
<evidence type="ECO:0000313" key="9">
    <source>
        <dbReference type="Proteomes" id="UP000504618"/>
    </source>
</evidence>
<dbReference type="GO" id="GO:0005886">
    <property type="term" value="C:plasma membrane"/>
    <property type="evidence" value="ECO:0007669"/>
    <property type="project" value="UniProtKB-SubCell"/>
</dbReference>
<dbReference type="InterPro" id="IPR052192">
    <property type="entry name" value="Insect_Ionotropic_Sensory_Rcpt"/>
</dbReference>
<comment type="subcellular location">
    <subcellularLocation>
        <location evidence="1">Cell membrane</location>
        <topology evidence="1">Multi-pass membrane protein</topology>
    </subcellularLocation>
</comment>
<keyword evidence="3 8" id="KW-0812">Transmembrane</keyword>
<dbReference type="Gene3D" id="3.40.190.10">
    <property type="entry name" value="Periplasmic binding protein-like II"/>
    <property type="match status" value="1"/>
</dbReference>
<protein>
    <submittedName>
        <fullName evidence="10">Glutamate receptor U1-like</fullName>
    </submittedName>
</protein>
<evidence type="ECO:0000256" key="7">
    <source>
        <dbReference type="ARBA" id="ARBA00023180"/>
    </source>
</evidence>
<keyword evidence="6" id="KW-0675">Receptor</keyword>
<name>A0A6J1R7W5_9HYME</name>
<dbReference type="SUPFAM" id="SSF53850">
    <property type="entry name" value="Periplasmic binding protein-like II"/>
    <property type="match status" value="1"/>
</dbReference>
<dbReference type="OrthoDB" id="8185396at2759"/>
<sequence length="519" mass="59978">MCIRLLRNKAEYRILQKRPGHVSLWNAITGEFEQLEALKSNNTAFCSVNAINDLRGKTLVVATDLIYPFVIVNLHKKEVTGIVGDIWTILEETLKFKTIYRRAGRSINATLMNGDTHALLSPTAMHMYATTHYAYSVPFTTNSYALFVRSDADGAIDTKWWYINTFSRDLWLAFSITIVCIACSIVGVYRVKKLVHVHYEECDDELSSLSFNLLHVLGFGQGFQKIPKSLSLRLIILSSLVMGMLMTCGFSSNLASCLANKGNSVSLTNLEDVAKKRTHSLCIRNDSTAYVHFTVDGLPESELQAKWKKLLNRHCPDMSDTEALASKLCRRGFAYLEAPAIFLPIYRKVQHECDIVQLPDDYWSLRLTFLHARAARHRKLIDSYLMRMRSVGIMNYLEKKWISQRIYSESNYRQSNSFQPVEYMHVRLTNMFFFTTMIISVLICILENIWYKLQHTRKFKKNISNSILLGTGDNNLNITKSYKIRSRRKWHRKFNSILLSESIKNPKFLRNVTVRINRW</sequence>
<evidence type="ECO:0000256" key="3">
    <source>
        <dbReference type="ARBA" id="ARBA00022692"/>
    </source>
</evidence>
<evidence type="ECO:0000256" key="4">
    <source>
        <dbReference type="ARBA" id="ARBA00022989"/>
    </source>
</evidence>
<keyword evidence="5 8" id="KW-0472">Membrane</keyword>
<feature type="transmembrane region" description="Helical" evidence="8">
    <location>
        <begin position="170"/>
        <end position="189"/>
    </location>
</feature>
<evidence type="ECO:0000256" key="5">
    <source>
        <dbReference type="ARBA" id="ARBA00023136"/>
    </source>
</evidence>
<dbReference type="Proteomes" id="UP000504618">
    <property type="component" value="Unplaced"/>
</dbReference>
<dbReference type="RefSeq" id="XP_024891129.1">
    <property type="nucleotide sequence ID" value="XM_025035361.1"/>
</dbReference>
<dbReference type="GeneID" id="112466970"/>
<dbReference type="PANTHER" id="PTHR42643:SF24">
    <property type="entry name" value="IONOTROPIC RECEPTOR 60A"/>
    <property type="match status" value="1"/>
</dbReference>
<keyword evidence="7" id="KW-0325">Glycoprotein</keyword>
<reference evidence="10" key="1">
    <citation type="submission" date="2025-08" db="UniProtKB">
        <authorList>
            <consortium name="RefSeq"/>
        </authorList>
    </citation>
    <scope>IDENTIFICATION</scope>
    <source>
        <tissue evidence="10">Whole body</tissue>
    </source>
</reference>
<feature type="transmembrane region" description="Helical" evidence="8">
    <location>
        <begin position="431"/>
        <end position="451"/>
    </location>
</feature>
<dbReference type="PANTHER" id="PTHR42643">
    <property type="entry name" value="IONOTROPIC RECEPTOR 20A-RELATED"/>
    <property type="match status" value="1"/>
</dbReference>
<evidence type="ECO:0000256" key="6">
    <source>
        <dbReference type="ARBA" id="ARBA00023170"/>
    </source>
</evidence>
<keyword evidence="4 8" id="KW-1133">Transmembrane helix</keyword>
<keyword evidence="9" id="KW-1185">Reference proteome</keyword>
<gene>
    <name evidence="10" type="primary">LOC112466970</name>
</gene>
<keyword evidence="2" id="KW-1003">Cell membrane</keyword>
<evidence type="ECO:0000256" key="1">
    <source>
        <dbReference type="ARBA" id="ARBA00004651"/>
    </source>
</evidence>
<dbReference type="Gene3D" id="1.10.287.70">
    <property type="match status" value="1"/>
</dbReference>
<evidence type="ECO:0000313" key="10">
    <source>
        <dbReference type="RefSeq" id="XP_024891129.1"/>
    </source>
</evidence>
<accession>A0A6J1R7W5</accession>
<dbReference type="AlphaFoldDB" id="A0A6J1R7W5"/>
<evidence type="ECO:0000256" key="2">
    <source>
        <dbReference type="ARBA" id="ARBA00022475"/>
    </source>
</evidence>
<proteinExistence type="predicted"/>